<name>A0ABN7NVD5_TIMPD</name>
<proteinExistence type="predicted"/>
<keyword evidence="3" id="KW-1185">Reference proteome</keyword>
<reference evidence="2" key="1">
    <citation type="submission" date="2021-03" db="EMBL/GenBank/DDBJ databases">
        <authorList>
            <person name="Tran Van P."/>
        </authorList>
    </citation>
    <scope>NUCLEOTIDE SEQUENCE</scope>
</reference>
<dbReference type="EMBL" id="CAJPIN010004800">
    <property type="protein sequence ID" value="CAG2057057.1"/>
    <property type="molecule type" value="Genomic_DNA"/>
</dbReference>
<organism evidence="2 3">
    <name type="scientific">Timema podura</name>
    <name type="common">Walking stick</name>
    <dbReference type="NCBI Taxonomy" id="61482"/>
    <lineage>
        <taxon>Eukaryota</taxon>
        <taxon>Metazoa</taxon>
        <taxon>Ecdysozoa</taxon>
        <taxon>Arthropoda</taxon>
        <taxon>Hexapoda</taxon>
        <taxon>Insecta</taxon>
        <taxon>Pterygota</taxon>
        <taxon>Neoptera</taxon>
        <taxon>Polyneoptera</taxon>
        <taxon>Phasmatodea</taxon>
        <taxon>Timematodea</taxon>
        <taxon>Timematoidea</taxon>
        <taxon>Timematidae</taxon>
        <taxon>Timema</taxon>
    </lineage>
</organism>
<accession>A0ABN7NVD5</accession>
<feature type="compositionally biased region" description="Polar residues" evidence="1">
    <location>
        <begin position="25"/>
        <end position="40"/>
    </location>
</feature>
<evidence type="ECO:0000313" key="2">
    <source>
        <dbReference type="EMBL" id="CAG2057057.1"/>
    </source>
</evidence>
<protein>
    <submittedName>
        <fullName evidence="2">Uncharacterized protein</fullName>
    </submittedName>
</protein>
<evidence type="ECO:0000313" key="3">
    <source>
        <dbReference type="Proteomes" id="UP001153148"/>
    </source>
</evidence>
<evidence type="ECO:0000256" key="1">
    <source>
        <dbReference type="SAM" id="MobiDB-lite"/>
    </source>
</evidence>
<dbReference type="Proteomes" id="UP001153148">
    <property type="component" value="Unassembled WGS sequence"/>
</dbReference>
<sequence length="146" mass="16431">MWPGYAASSRFRRQARDRSLFKKPTQGNGAPVSPSSAGSVNTKIELKAAWPVNPNKKTEMRKDEYRGTVPTFAWNKRGKPPSERPTNLPVIDSLVYCKSSPLDRAATEAHLIVFLVLKPLGEINLKTCHRLLVFVNERQETVNLNE</sequence>
<gene>
    <name evidence="2" type="ORF">TPAB3V08_LOCUS4039</name>
</gene>
<comment type="caution">
    <text evidence="2">The sequence shown here is derived from an EMBL/GenBank/DDBJ whole genome shotgun (WGS) entry which is preliminary data.</text>
</comment>
<feature type="region of interest" description="Disordered" evidence="1">
    <location>
        <begin position="1"/>
        <end position="40"/>
    </location>
</feature>